<gene>
    <name evidence="1" type="ORF">C2G38_2182744</name>
</gene>
<organism evidence="1 2">
    <name type="scientific">Gigaspora rosea</name>
    <dbReference type="NCBI Taxonomy" id="44941"/>
    <lineage>
        <taxon>Eukaryota</taxon>
        <taxon>Fungi</taxon>
        <taxon>Fungi incertae sedis</taxon>
        <taxon>Mucoromycota</taxon>
        <taxon>Glomeromycotina</taxon>
        <taxon>Glomeromycetes</taxon>
        <taxon>Diversisporales</taxon>
        <taxon>Gigasporaceae</taxon>
        <taxon>Gigaspora</taxon>
    </lineage>
</organism>
<protein>
    <submittedName>
        <fullName evidence="1">Uncharacterized protein</fullName>
    </submittedName>
</protein>
<keyword evidence="2" id="KW-1185">Reference proteome</keyword>
<evidence type="ECO:0000313" key="2">
    <source>
        <dbReference type="Proteomes" id="UP000266673"/>
    </source>
</evidence>
<comment type="caution">
    <text evidence="1">The sequence shown here is derived from an EMBL/GenBank/DDBJ whole genome shotgun (WGS) entry which is preliminary data.</text>
</comment>
<accession>A0A397V9I2</accession>
<sequence>MSKRSRKRKLNKKQKKKLLSKIPKFKNTLRKYINPTEEILMQKPIEEIQLDIEITIKELISHCLPTSNYRLEQTLIVLQQALSVNSLIPNDTAIFVHEQ</sequence>
<dbReference type="AlphaFoldDB" id="A0A397V9I2"/>
<dbReference type="EMBL" id="QKWP01000495">
    <property type="protein sequence ID" value="RIB19095.1"/>
    <property type="molecule type" value="Genomic_DNA"/>
</dbReference>
<name>A0A397V9I2_9GLOM</name>
<reference evidence="1 2" key="1">
    <citation type="submission" date="2018-06" db="EMBL/GenBank/DDBJ databases">
        <title>Comparative genomics reveals the genomic features of Rhizophagus irregularis, R. cerebriforme, R. diaphanum and Gigaspora rosea, and their symbiotic lifestyle signature.</title>
        <authorList>
            <person name="Morin E."/>
            <person name="San Clemente H."/>
            <person name="Chen E.C.H."/>
            <person name="De La Providencia I."/>
            <person name="Hainaut M."/>
            <person name="Kuo A."/>
            <person name="Kohler A."/>
            <person name="Murat C."/>
            <person name="Tang N."/>
            <person name="Roy S."/>
            <person name="Loubradou J."/>
            <person name="Henrissat B."/>
            <person name="Grigoriev I.V."/>
            <person name="Corradi N."/>
            <person name="Roux C."/>
            <person name="Martin F.M."/>
        </authorList>
    </citation>
    <scope>NUCLEOTIDE SEQUENCE [LARGE SCALE GENOMIC DNA]</scope>
    <source>
        <strain evidence="1 2">DAOM 194757</strain>
    </source>
</reference>
<evidence type="ECO:0000313" key="1">
    <source>
        <dbReference type="EMBL" id="RIB19095.1"/>
    </source>
</evidence>
<proteinExistence type="predicted"/>
<dbReference type="Proteomes" id="UP000266673">
    <property type="component" value="Unassembled WGS sequence"/>
</dbReference>